<feature type="transmembrane region" description="Helical" evidence="10">
    <location>
        <begin position="97"/>
        <end position="119"/>
    </location>
</feature>
<reference evidence="12 13" key="1">
    <citation type="journal article" date="2019" name="Proc. Natl. Acad. Sci. U.S.A.">
        <title>Regulatory changes in pterin and carotenoid genes underlie balanced color polymorphisms in the wall lizard.</title>
        <authorList>
            <person name="Andrade P."/>
            <person name="Pinho C."/>
            <person name="Perez I de Lanuza G."/>
            <person name="Afonso S."/>
            <person name="Brejcha J."/>
            <person name="Rubin C.J."/>
            <person name="Wallerman O."/>
            <person name="Pereira P."/>
            <person name="Sabatino S.J."/>
            <person name="Bellati A."/>
            <person name="Pellitteri-Rosa D."/>
            <person name="Bosakova Z."/>
            <person name="Bunikis I."/>
            <person name="Carretero M.A."/>
            <person name="Feiner N."/>
            <person name="Marsik P."/>
            <person name="Pauperio F."/>
            <person name="Salvi D."/>
            <person name="Soler L."/>
            <person name="While G.M."/>
            <person name="Uller T."/>
            <person name="Font E."/>
            <person name="Andersson L."/>
            <person name="Carneiro M."/>
        </authorList>
    </citation>
    <scope>NUCLEOTIDE SEQUENCE</scope>
</reference>
<evidence type="ECO:0000256" key="8">
    <source>
        <dbReference type="ARBA" id="ARBA00023224"/>
    </source>
</evidence>
<dbReference type="PANTHER" id="PTHR26453">
    <property type="entry name" value="OLFACTORY RECEPTOR"/>
    <property type="match status" value="1"/>
</dbReference>
<accession>A0A670IPJ4</accession>
<dbReference type="PROSITE" id="PS50262">
    <property type="entry name" value="G_PROTEIN_RECEP_F1_2"/>
    <property type="match status" value="1"/>
</dbReference>
<dbReference type="SUPFAM" id="SSF81321">
    <property type="entry name" value="Family A G protein-coupled receptor-like"/>
    <property type="match status" value="1"/>
</dbReference>
<evidence type="ECO:0000313" key="12">
    <source>
        <dbReference type="Ensembl" id="ENSPMRP00000014063.1"/>
    </source>
</evidence>
<dbReference type="PRINTS" id="PR00237">
    <property type="entry name" value="GPCRRHODOPSN"/>
</dbReference>
<evidence type="ECO:0000256" key="6">
    <source>
        <dbReference type="ARBA" id="ARBA00022989"/>
    </source>
</evidence>
<dbReference type="InterPro" id="IPR000725">
    <property type="entry name" value="Olfact_rcpt"/>
</dbReference>
<evidence type="ECO:0000256" key="9">
    <source>
        <dbReference type="RuleBase" id="RU000688"/>
    </source>
</evidence>
<name>A0A670IPJ4_PODMU</name>
<organism evidence="12 13">
    <name type="scientific">Podarcis muralis</name>
    <name type="common">Wall lizard</name>
    <name type="synonym">Lacerta muralis</name>
    <dbReference type="NCBI Taxonomy" id="64176"/>
    <lineage>
        <taxon>Eukaryota</taxon>
        <taxon>Metazoa</taxon>
        <taxon>Chordata</taxon>
        <taxon>Craniata</taxon>
        <taxon>Vertebrata</taxon>
        <taxon>Euteleostomi</taxon>
        <taxon>Lepidosauria</taxon>
        <taxon>Squamata</taxon>
        <taxon>Bifurcata</taxon>
        <taxon>Unidentata</taxon>
        <taxon>Episquamata</taxon>
        <taxon>Laterata</taxon>
        <taxon>Lacertibaenia</taxon>
        <taxon>Lacertidae</taxon>
        <taxon>Podarcis</taxon>
    </lineage>
</organism>
<dbReference type="GeneTree" id="ENSGT01150000286990"/>
<dbReference type="Pfam" id="PF13853">
    <property type="entry name" value="7tm_4"/>
    <property type="match status" value="1"/>
</dbReference>
<feature type="domain" description="G-protein coupled receptors family 1 profile" evidence="11">
    <location>
        <begin position="40"/>
        <end position="289"/>
    </location>
</feature>
<evidence type="ECO:0000256" key="3">
    <source>
        <dbReference type="ARBA" id="ARBA00022606"/>
    </source>
</evidence>
<keyword evidence="4 9" id="KW-0812">Transmembrane</keyword>
<evidence type="ECO:0000256" key="4">
    <source>
        <dbReference type="ARBA" id="ARBA00022692"/>
    </source>
</evidence>
<sequence>MGNENATSWTEFLLVGLVHLRTPNIFFGAILLMVFVALLGNGLLLILIQRDSSLHAPMYFFLSQLACIDVGQILVIVPKMSANFLAHRNTISLGGCVAQIFLTLTGGGAECLVLAAMSYDRYVAICRPLQYPILMRRTTCLTMTAGIWSLSSLSIMPIAIFVQSLPYCGSNVIEHYVCDFPALLKLSCADTSAFEKLVYFDDVVILLLPISVIVASYITILVQVLGMRSVKGRHKALGTCVSHLCVVGLFYGAAALTYTVPVSFYSAQRAMIYSVCTTIIPPMLNPFIYSLRNRDVLAALRKLFLKRAPHK</sequence>
<feature type="transmembrane region" description="Helical" evidence="10">
    <location>
        <begin position="237"/>
        <end position="258"/>
    </location>
</feature>
<feature type="transmembrane region" description="Helical" evidence="10">
    <location>
        <begin position="140"/>
        <end position="162"/>
    </location>
</feature>
<keyword evidence="2 10" id="KW-1003">Cell membrane</keyword>
<proteinExistence type="inferred from homology"/>
<keyword evidence="6 10" id="KW-1133">Transmembrane helix</keyword>
<evidence type="ECO:0000313" key="13">
    <source>
        <dbReference type="Proteomes" id="UP000472272"/>
    </source>
</evidence>
<dbReference type="Proteomes" id="UP000472272">
    <property type="component" value="Chromosome 2"/>
</dbReference>
<dbReference type="AlphaFoldDB" id="A0A670IPJ4"/>
<evidence type="ECO:0000256" key="5">
    <source>
        <dbReference type="ARBA" id="ARBA00022725"/>
    </source>
</evidence>
<evidence type="ECO:0000256" key="10">
    <source>
        <dbReference type="RuleBase" id="RU363047"/>
    </source>
</evidence>
<dbReference type="Gene3D" id="1.20.1070.10">
    <property type="entry name" value="Rhodopsin 7-helix transmembrane proteins"/>
    <property type="match status" value="1"/>
</dbReference>
<keyword evidence="8 9" id="KW-0807">Transducer</keyword>
<feature type="transmembrane region" description="Helical" evidence="10">
    <location>
        <begin position="270"/>
        <end position="291"/>
    </location>
</feature>
<evidence type="ECO:0000259" key="11">
    <source>
        <dbReference type="PROSITE" id="PS50262"/>
    </source>
</evidence>
<keyword evidence="7 10" id="KW-0472">Membrane</keyword>
<dbReference type="Ensembl" id="ENSPMRT00000015027.1">
    <property type="protein sequence ID" value="ENSPMRP00000014063.1"/>
    <property type="gene ID" value="ENSPMRG00000009406.1"/>
</dbReference>
<dbReference type="GO" id="GO:0004984">
    <property type="term" value="F:olfactory receptor activity"/>
    <property type="evidence" value="ECO:0007669"/>
    <property type="project" value="InterPro"/>
</dbReference>
<evidence type="ECO:0000256" key="2">
    <source>
        <dbReference type="ARBA" id="ARBA00022475"/>
    </source>
</evidence>
<evidence type="ECO:0000256" key="1">
    <source>
        <dbReference type="ARBA" id="ARBA00004651"/>
    </source>
</evidence>
<dbReference type="OMA" id="YSAHKSM"/>
<dbReference type="InterPro" id="IPR017452">
    <property type="entry name" value="GPCR_Rhodpsn_7TM"/>
</dbReference>
<dbReference type="GO" id="GO:0005886">
    <property type="term" value="C:plasma membrane"/>
    <property type="evidence" value="ECO:0007669"/>
    <property type="project" value="UniProtKB-SubCell"/>
</dbReference>
<feature type="transmembrane region" description="Helical" evidence="10">
    <location>
        <begin position="59"/>
        <end position="77"/>
    </location>
</feature>
<dbReference type="GO" id="GO:0004930">
    <property type="term" value="F:G protein-coupled receptor activity"/>
    <property type="evidence" value="ECO:0007669"/>
    <property type="project" value="UniProtKB-KW"/>
</dbReference>
<feature type="transmembrane region" description="Helical" evidence="10">
    <location>
        <begin position="25"/>
        <end position="47"/>
    </location>
</feature>
<dbReference type="PROSITE" id="PS00237">
    <property type="entry name" value="G_PROTEIN_RECEP_F1_1"/>
    <property type="match status" value="1"/>
</dbReference>
<keyword evidence="9" id="KW-0675">Receptor</keyword>
<feature type="transmembrane region" description="Helical" evidence="10">
    <location>
        <begin position="203"/>
        <end position="225"/>
    </location>
</feature>
<keyword evidence="13" id="KW-1185">Reference proteome</keyword>
<reference evidence="12" key="3">
    <citation type="submission" date="2025-09" db="UniProtKB">
        <authorList>
            <consortium name="Ensembl"/>
        </authorList>
    </citation>
    <scope>IDENTIFICATION</scope>
</reference>
<comment type="similarity">
    <text evidence="9">Belongs to the G-protein coupled receptor 1 family.</text>
</comment>
<dbReference type="InterPro" id="IPR000276">
    <property type="entry name" value="GPCR_Rhodpsn"/>
</dbReference>
<comment type="subcellular location">
    <subcellularLocation>
        <location evidence="1 10">Cell membrane</location>
        <topology evidence="1 10">Multi-pass membrane protein</topology>
    </subcellularLocation>
</comment>
<reference evidence="12" key="2">
    <citation type="submission" date="2025-08" db="UniProtKB">
        <authorList>
            <consortium name="Ensembl"/>
        </authorList>
    </citation>
    <scope>IDENTIFICATION</scope>
</reference>
<keyword evidence="3 10" id="KW-0716">Sensory transduction</keyword>
<protein>
    <recommendedName>
        <fullName evidence="10">Olfactory receptor</fullName>
    </recommendedName>
</protein>
<dbReference type="PRINTS" id="PR00245">
    <property type="entry name" value="OLFACTORYR"/>
</dbReference>
<keyword evidence="9" id="KW-0297">G-protein coupled receptor</keyword>
<keyword evidence="5 10" id="KW-0552">Olfaction</keyword>
<dbReference type="FunFam" id="1.20.1070.10:FF:000008">
    <property type="entry name" value="Olfactory receptor"/>
    <property type="match status" value="1"/>
</dbReference>
<evidence type="ECO:0000256" key="7">
    <source>
        <dbReference type="ARBA" id="ARBA00023136"/>
    </source>
</evidence>